<name>A0A1B7NJU6_9EURO</name>
<evidence type="ECO:0000313" key="2">
    <source>
        <dbReference type="EMBL" id="OAX77078.1"/>
    </source>
</evidence>
<evidence type="ECO:0000256" key="1">
    <source>
        <dbReference type="SAM" id="MobiDB-lite"/>
    </source>
</evidence>
<feature type="non-terminal residue" evidence="2">
    <location>
        <position position="119"/>
    </location>
</feature>
<dbReference type="SUPFAM" id="SSF54534">
    <property type="entry name" value="FKBP-like"/>
    <property type="match status" value="1"/>
</dbReference>
<gene>
    <name evidence="2" type="ORF">ACJ72_08628</name>
</gene>
<feature type="region of interest" description="Disordered" evidence="1">
    <location>
        <begin position="1"/>
        <end position="85"/>
    </location>
</feature>
<dbReference type="STRING" id="1658172.A0A1B7NJU6"/>
<feature type="compositionally biased region" description="Basic residues" evidence="1">
    <location>
        <begin position="20"/>
        <end position="29"/>
    </location>
</feature>
<dbReference type="AlphaFoldDB" id="A0A1B7NJU6"/>
<comment type="caution">
    <text evidence="2">The sequence shown here is derived from an EMBL/GenBank/DDBJ whole genome shotgun (WGS) entry which is preliminary data.</text>
</comment>
<evidence type="ECO:0000313" key="3">
    <source>
        <dbReference type="Proteomes" id="UP000091918"/>
    </source>
</evidence>
<organism evidence="2 3">
    <name type="scientific">Emergomyces africanus</name>
    <dbReference type="NCBI Taxonomy" id="1955775"/>
    <lineage>
        <taxon>Eukaryota</taxon>
        <taxon>Fungi</taxon>
        <taxon>Dikarya</taxon>
        <taxon>Ascomycota</taxon>
        <taxon>Pezizomycotina</taxon>
        <taxon>Eurotiomycetes</taxon>
        <taxon>Eurotiomycetidae</taxon>
        <taxon>Onygenales</taxon>
        <taxon>Ajellomycetaceae</taxon>
        <taxon>Emergomyces</taxon>
    </lineage>
</organism>
<protein>
    <submittedName>
        <fullName evidence="2">Uncharacterized protein</fullName>
    </submittedName>
</protein>
<dbReference type="OrthoDB" id="77911at2759"/>
<reference evidence="2 3" key="1">
    <citation type="submission" date="2015-07" db="EMBL/GenBank/DDBJ databases">
        <title>Emmonsia species relationships and genome sequence.</title>
        <authorList>
            <person name="Cuomo C.A."/>
            <person name="Schwartz I.S."/>
            <person name="Kenyon C."/>
            <person name="de Hoog G.S."/>
            <person name="Govender N.P."/>
            <person name="Botha A."/>
            <person name="Moreno L."/>
            <person name="de Vries M."/>
            <person name="Munoz J.F."/>
            <person name="Stielow J.B."/>
        </authorList>
    </citation>
    <scope>NUCLEOTIDE SEQUENCE [LARGE SCALE GENOMIC DNA]</scope>
    <source>
        <strain evidence="2 3">CBS 136260</strain>
    </source>
</reference>
<dbReference type="Proteomes" id="UP000091918">
    <property type="component" value="Unassembled WGS sequence"/>
</dbReference>
<keyword evidence="3" id="KW-1185">Reference proteome</keyword>
<accession>A0A1B7NJU6</accession>
<sequence length="119" mass="12712">MSKALKSGSEPATNGETKLSKKQQKKLKKNNGEAVEIPVKPSDPAKSDKKVQFAKNLEQGPTPSPPKKDGEKKAPATGTLGVKEVQGVTLDDKKLGTGRVAKKGDRVSMRYIGKLENGK</sequence>
<dbReference type="EMBL" id="LGUA01003461">
    <property type="protein sequence ID" value="OAX77078.1"/>
    <property type="molecule type" value="Genomic_DNA"/>
</dbReference>
<proteinExistence type="predicted"/>